<dbReference type="AlphaFoldDB" id="A0A915KLL3"/>
<evidence type="ECO:0000256" key="1">
    <source>
        <dbReference type="SAM" id="MobiDB-lite"/>
    </source>
</evidence>
<evidence type="ECO:0000313" key="3">
    <source>
        <dbReference type="WBParaSite" id="nRc.2.0.1.t39727-RA"/>
    </source>
</evidence>
<sequence length="108" mass="11990">MDNTNTCFKSFIGSSYLIGLLRKRLASSVSSSIPCKRNQHLEPFAFVFALHCSVLHVATTSSIRSTMEFKSNDGDQPQSLRARLSSNDSGQESADMRKVYSYCMIGVQ</sequence>
<name>A0A915KLL3_ROMCU</name>
<accession>A0A915KLL3</accession>
<evidence type="ECO:0000313" key="2">
    <source>
        <dbReference type="Proteomes" id="UP000887565"/>
    </source>
</evidence>
<reference evidence="3" key="1">
    <citation type="submission" date="2022-11" db="UniProtKB">
        <authorList>
            <consortium name="WormBaseParasite"/>
        </authorList>
    </citation>
    <scope>IDENTIFICATION</scope>
</reference>
<keyword evidence="2" id="KW-1185">Reference proteome</keyword>
<proteinExistence type="predicted"/>
<feature type="compositionally biased region" description="Polar residues" evidence="1">
    <location>
        <begin position="68"/>
        <end position="92"/>
    </location>
</feature>
<dbReference type="WBParaSite" id="nRc.2.0.1.t39727-RA">
    <property type="protein sequence ID" value="nRc.2.0.1.t39727-RA"/>
    <property type="gene ID" value="nRc.2.0.1.g39727"/>
</dbReference>
<dbReference type="Proteomes" id="UP000887565">
    <property type="component" value="Unplaced"/>
</dbReference>
<organism evidence="2 3">
    <name type="scientific">Romanomermis culicivorax</name>
    <name type="common">Nematode worm</name>
    <dbReference type="NCBI Taxonomy" id="13658"/>
    <lineage>
        <taxon>Eukaryota</taxon>
        <taxon>Metazoa</taxon>
        <taxon>Ecdysozoa</taxon>
        <taxon>Nematoda</taxon>
        <taxon>Enoplea</taxon>
        <taxon>Dorylaimia</taxon>
        <taxon>Mermithida</taxon>
        <taxon>Mermithoidea</taxon>
        <taxon>Mermithidae</taxon>
        <taxon>Romanomermis</taxon>
    </lineage>
</organism>
<protein>
    <submittedName>
        <fullName evidence="3">Uncharacterized protein</fullName>
    </submittedName>
</protein>
<feature type="region of interest" description="Disordered" evidence="1">
    <location>
        <begin position="68"/>
        <end position="93"/>
    </location>
</feature>